<accession>A0A0R0DG63</accession>
<gene>
    <name evidence="2" type="ORF">ABB28_01275</name>
</gene>
<dbReference type="RefSeq" id="WP_057506890.1">
    <property type="nucleotide sequence ID" value="NZ_LDJK01000005.1"/>
</dbReference>
<protein>
    <recommendedName>
        <fullName evidence="4">SH3 domain-containing protein</fullName>
    </recommendedName>
</protein>
<keyword evidence="3" id="KW-1185">Reference proteome</keyword>
<feature type="signal peptide" evidence="1">
    <location>
        <begin position="1"/>
        <end position="21"/>
    </location>
</feature>
<feature type="chain" id="PRO_5006395663" description="SH3 domain-containing protein" evidence="1">
    <location>
        <begin position="22"/>
        <end position="289"/>
    </location>
</feature>
<proteinExistence type="predicted"/>
<evidence type="ECO:0008006" key="4">
    <source>
        <dbReference type="Google" id="ProtNLM"/>
    </source>
</evidence>
<evidence type="ECO:0000313" key="3">
    <source>
        <dbReference type="Proteomes" id="UP000051386"/>
    </source>
</evidence>
<dbReference type="EMBL" id="LDJK01000005">
    <property type="protein sequence ID" value="KRG77038.1"/>
    <property type="molecule type" value="Genomic_DNA"/>
</dbReference>
<organism evidence="2 3">
    <name type="scientific">Stenotrophomonas chelatiphaga</name>
    <dbReference type="NCBI Taxonomy" id="517011"/>
    <lineage>
        <taxon>Bacteria</taxon>
        <taxon>Pseudomonadati</taxon>
        <taxon>Pseudomonadota</taxon>
        <taxon>Gammaproteobacteria</taxon>
        <taxon>Lysobacterales</taxon>
        <taxon>Lysobacteraceae</taxon>
        <taxon>Stenotrophomonas</taxon>
    </lineage>
</organism>
<dbReference type="Proteomes" id="UP000051386">
    <property type="component" value="Unassembled WGS sequence"/>
</dbReference>
<sequence length="289" mass="30952">MRARLLLMALCSAGMAMPAQAQDAGGVAFDAAPGVPVRARVRDGGGVDVRIGKDAVLQQLDGVADEEGRSRLDHEDVDFNGLQDLVVRASVGQVNEAVAVYRYDARTARLQPLAAPSGTPANCDGLWSLRVDAPTRTLVSTCRGGPMWYTDFYRYQGEKLYLYRAEQLLMLDTQALAAVLAVDKAGADAGPLAVWTTYDAAGRALEHAIGDGLAPPASGVPLRGVDARVVPARLALYRAVGDADTRRYLIAGDRAELLDARDGWLQVRYRNPTRGPVIGWVQVALPEQG</sequence>
<dbReference type="InterPro" id="IPR058087">
    <property type="entry name" value="XAC2610_dom"/>
</dbReference>
<evidence type="ECO:0000256" key="1">
    <source>
        <dbReference type="SAM" id="SignalP"/>
    </source>
</evidence>
<dbReference type="AlphaFoldDB" id="A0A0R0DG63"/>
<reference evidence="2 3" key="1">
    <citation type="submission" date="2015-05" db="EMBL/GenBank/DDBJ databases">
        <title>Genome sequencing and analysis of members of genus Stenotrophomonas.</title>
        <authorList>
            <person name="Patil P.P."/>
            <person name="Midha S."/>
            <person name="Patil P.B."/>
        </authorList>
    </citation>
    <scope>NUCLEOTIDE SEQUENCE [LARGE SCALE GENOMIC DNA]</scope>
    <source>
        <strain evidence="2 3">DSM 21508</strain>
    </source>
</reference>
<evidence type="ECO:0000313" key="2">
    <source>
        <dbReference type="EMBL" id="KRG77038.1"/>
    </source>
</evidence>
<name>A0A0R0DG63_9GAMM</name>
<dbReference type="NCBIfam" id="NF047539">
    <property type="entry name" value="XAC2610_fam"/>
    <property type="match status" value="1"/>
</dbReference>
<dbReference type="PATRIC" id="fig|517011.3.peg.2016"/>
<comment type="caution">
    <text evidence="2">The sequence shown here is derived from an EMBL/GenBank/DDBJ whole genome shotgun (WGS) entry which is preliminary data.</text>
</comment>
<keyword evidence="1" id="KW-0732">Signal</keyword>